<dbReference type="EMBL" id="LR134289">
    <property type="protein sequence ID" value="VEE05542.1"/>
    <property type="molecule type" value="Genomic_DNA"/>
</dbReference>
<dbReference type="GeneID" id="93021722"/>
<accession>A0A3S4MNC8</accession>
<organism evidence="2 3">
    <name type="scientific">Chryseobacterium gleum</name>
    <name type="common">Flavobacterium gleum</name>
    <dbReference type="NCBI Taxonomy" id="250"/>
    <lineage>
        <taxon>Bacteria</taxon>
        <taxon>Pseudomonadati</taxon>
        <taxon>Bacteroidota</taxon>
        <taxon>Flavobacteriia</taxon>
        <taxon>Flavobacteriales</taxon>
        <taxon>Weeksellaceae</taxon>
        <taxon>Chryseobacterium group</taxon>
        <taxon>Chryseobacterium</taxon>
    </lineage>
</organism>
<dbReference type="AlphaFoldDB" id="A0A3S4MNC8"/>
<keyword evidence="1" id="KW-0732">Signal</keyword>
<sequence length="232" mass="24627">MKKLLLPLVLLTSLNIYSQVGMNTTNPSATVDIVSKGNTNATKALEINDSTNKELLSVSDDGSVRLENYKNFSLLGTDVNGNLVNGTTASIPSIVGIATGIASTSDLPANTEAKYNFTVNKINSANLSYSSGNFTVLKAGYYGISLYTKKDVSMNSPTTGGTVQTFIKKTVGATTTELSVNQNGLTDNVSFEANTIGVTAYFNIGDIISCRANYTRPHRLTTASLSIVYYGT</sequence>
<evidence type="ECO:0000313" key="2">
    <source>
        <dbReference type="EMBL" id="VEE05542.1"/>
    </source>
</evidence>
<proteinExistence type="predicted"/>
<reference evidence="2 3" key="1">
    <citation type="submission" date="2018-12" db="EMBL/GenBank/DDBJ databases">
        <authorList>
            <consortium name="Pathogen Informatics"/>
        </authorList>
    </citation>
    <scope>NUCLEOTIDE SEQUENCE [LARGE SCALE GENOMIC DNA]</scope>
    <source>
        <strain evidence="2 3">NCTC11432</strain>
    </source>
</reference>
<dbReference type="KEGG" id="cgle:NCTC11432_01127"/>
<feature type="signal peptide" evidence="1">
    <location>
        <begin position="1"/>
        <end position="18"/>
    </location>
</feature>
<evidence type="ECO:0008006" key="4">
    <source>
        <dbReference type="Google" id="ProtNLM"/>
    </source>
</evidence>
<gene>
    <name evidence="2" type="ORF">NCTC11432_01127</name>
</gene>
<evidence type="ECO:0000313" key="3">
    <source>
        <dbReference type="Proteomes" id="UP000279227"/>
    </source>
</evidence>
<evidence type="ECO:0000256" key="1">
    <source>
        <dbReference type="SAM" id="SignalP"/>
    </source>
</evidence>
<dbReference type="STRING" id="525257.HMPREF0204_13350"/>
<dbReference type="Proteomes" id="UP000279227">
    <property type="component" value="Chromosome"/>
</dbReference>
<dbReference type="RefSeq" id="WP_002978819.1">
    <property type="nucleotide sequence ID" value="NZ_CP068486.1"/>
</dbReference>
<name>A0A3S4MNC8_CHRGE</name>
<protein>
    <recommendedName>
        <fullName evidence="4">C1q domain</fullName>
    </recommendedName>
</protein>
<dbReference type="OrthoDB" id="1227422at2"/>
<feature type="chain" id="PRO_5018547354" description="C1q domain" evidence="1">
    <location>
        <begin position="19"/>
        <end position="232"/>
    </location>
</feature>